<evidence type="ECO:0000313" key="8">
    <source>
        <dbReference type="EMBL" id="ENO13585.1"/>
    </source>
</evidence>
<dbReference type="PANTHER" id="PTHR42953">
    <property type="entry name" value="HIGH-AFFINITY ZINC UPTAKE SYSTEM PROTEIN ZNUA-RELATED"/>
    <property type="match status" value="1"/>
</dbReference>
<dbReference type="AlphaFoldDB" id="N6VTV6"/>
<evidence type="ECO:0000256" key="6">
    <source>
        <dbReference type="SAM" id="MobiDB-lite"/>
    </source>
</evidence>
<evidence type="ECO:0000313" key="9">
    <source>
        <dbReference type="Proteomes" id="UP000013165"/>
    </source>
</evidence>
<keyword evidence="4 7" id="KW-0732">Signal</keyword>
<reference evidence="8 9" key="1">
    <citation type="journal article" date="2013" name="Genome Announc.">
        <title>Genome Sequence of the Polycyclic Aromatic Hydrocarbon-Degrading Bacterium Strain Marinobacter nanhaiticus D15-8WT.</title>
        <authorList>
            <person name="Cui Z."/>
            <person name="Gao W."/>
            <person name="Li Q."/>
            <person name="Xu G."/>
            <person name="Zheng L."/>
        </authorList>
    </citation>
    <scope>NUCLEOTIDE SEQUENCE [LARGE SCALE GENOMIC DNA]</scope>
    <source>
        <strain evidence="8 9">D15-8W</strain>
    </source>
</reference>
<evidence type="ECO:0000256" key="2">
    <source>
        <dbReference type="ARBA" id="ARBA00015915"/>
    </source>
</evidence>
<keyword evidence="5" id="KW-0406">Ion transport</keyword>
<dbReference type="InterPro" id="IPR006127">
    <property type="entry name" value="ZnuA-like"/>
</dbReference>
<dbReference type="Pfam" id="PF01297">
    <property type="entry name" value="ZnuA"/>
    <property type="match status" value="1"/>
</dbReference>
<dbReference type="InterPro" id="IPR050492">
    <property type="entry name" value="Bact_metal-bind_prot9"/>
</dbReference>
<keyword evidence="9" id="KW-1185">Reference proteome</keyword>
<dbReference type="EMBL" id="APLQ01000014">
    <property type="protein sequence ID" value="ENO13585.1"/>
    <property type="molecule type" value="Genomic_DNA"/>
</dbReference>
<dbReference type="PANTHER" id="PTHR42953:SF3">
    <property type="entry name" value="HIGH-AFFINITY ZINC UPTAKE SYSTEM PROTEIN ZNUA"/>
    <property type="match status" value="1"/>
</dbReference>
<comment type="similarity">
    <text evidence="1">Belongs to the bacterial solute-binding protein 9 family.</text>
</comment>
<dbReference type="eggNOG" id="COG4531">
    <property type="taxonomic scope" value="Bacteria"/>
</dbReference>
<evidence type="ECO:0000256" key="4">
    <source>
        <dbReference type="ARBA" id="ARBA00022729"/>
    </source>
</evidence>
<accession>N6VTV6</accession>
<organism evidence="8 9">
    <name type="scientific">Marinobacter nanhaiticus D15-8W</name>
    <dbReference type="NCBI Taxonomy" id="626887"/>
    <lineage>
        <taxon>Bacteria</taxon>
        <taxon>Pseudomonadati</taxon>
        <taxon>Pseudomonadota</taxon>
        <taxon>Gammaproteobacteria</taxon>
        <taxon>Pseudomonadales</taxon>
        <taxon>Marinobacteraceae</taxon>
        <taxon>Marinobacter</taxon>
    </lineage>
</organism>
<dbReference type="Gene3D" id="3.40.50.1980">
    <property type="entry name" value="Nitrogenase molybdenum iron protein domain"/>
    <property type="match status" value="2"/>
</dbReference>
<gene>
    <name evidence="8" type="ORF">J057_19355</name>
</gene>
<dbReference type="Proteomes" id="UP000013165">
    <property type="component" value="Unassembled WGS sequence"/>
</dbReference>
<evidence type="ECO:0000256" key="7">
    <source>
        <dbReference type="SAM" id="SignalP"/>
    </source>
</evidence>
<dbReference type="GO" id="GO:0046872">
    <property type="term" value="F:metal ion binding"/>
    <property type="evidence" value="ECO:0007669"/>
    <property type="project" value="InterPro"/>
</dbReference>
<dbReference type="SUPFAM" id="SSF53807">
    <property type="entry name" value="Helical backbone' metal receptor"/>
    <property type="match status" value="1"/>
</dbReference>
<protein>
    <recommendedName>
        <fullName evidence="2">High-affinity zinc uptake system protein ZnuA</fullName>
    </recommendedName>
</protein>
<feature type="region of interest" description="Disordered" evidence="6">
    <location>
        <begin position="116"/>
        <end position="147"/>
    </location>
</feature>
<keyword evidence="5" id="KW-0864">Zinc transport</keyword>
<evidence type="ECO:0000256" key="3">
    <source>
        <dbReference type="ARBA" id="ARBA00022448"/>
    </source>
</evidence>
<dbReference type="HOGENOM" id="CLU_016838_1_2_6"/>
<comment type="caution">
    <text evidence="8">The sequence shown here is derived from an EMBL/GenBank/DDBJ whole genome shotgun (WGS) entry which is preliminary data.</text>
</comment>
<feature type="signal peptide" evidence="7">
    <location>
        <begin position="1"/>
        <end position="22"/>
    </location>
</feature>
<keyword evidence="5" id="KW-0862">Zinc</keyword>
<dbReference type="STRING" id="626887.J057_19355"/>
<evidence type="ECO:0000256" key="5">
    <source>
        <dbReference type="ARBA" id="ARBA00022906"/>
    </source>
</evidence>
<evidence type="ECO:0000256" key="1">
    <source>
        <dbReference type="ARBA" id="ARBA00011028"/>
    </source>
</evidence>
<proteinExistence type="inferred from homology"/>
<dbReference type="OrthoDB" id="7346865at2"/>
<feature type="chain" id="PRO_5004127152" description="High-affinity zinc uptake system protein ZnuA" evidence="7">
    <location>
        <begin position="23"/>
        <end position="320"/>
    </location>
</feature>
<name>N6VTV6_9GAMM</name>
<dbReference type="PATRIC" id="fig|626887.3.peg.3866"/>
<dbReference type="RefSeq" id="WP_004581806.1">
    <property type="nucleotide sequence ID" value="NZ_AP028878.1"/>
</dbReference>
<keyword evidence="3" id="KW-0813">Transport</keyword>
<dbReference type="GO" id="GO:0006829">
    <property type="term" value="P:zinc ion transport"/>
    <property type="evidence" value="ECO:0007669"/>
    <property type="project" value="UniProtKB-KW"/>
</dbReference>
<sequence length="320" mass="35600">MQNRFLPFIAAACLIAVAPLSAADEPLRIVTSIKPLSLLARAIAPEDTQITTLIPAGASPHTYQLRPSDRRALAEADLILWVGPSMETFMQRLLENPELAPRTQSLMPTEEAQIAHEHEHEHAHAEEVGHEEHPGHDHGDGHHHDGVDPHVWLDPALALLMTHTIGDRLAKLAPNQHDVIERRLKQLEHALHAQDEQLRPSLARLEGIDIFTYHDAFGRFAEHYGIHLAGALTPSPEQTPGARHINAIQQKLRGANHPCLLTEPQFNRDWWQSLTEDVGLTISTWDPLASEIPETPDGYVKFQQSLADAALTCLPEQAQH</sequence>